<keyword evidence="2" id="KW-1185">Reference proteome</keyword>
<evidence type="ECO:0000256" key="1">
    <source>
        <dbReference type="SAM" id="MobiDB-lite"/>
    </source>
</evidence>
<evidence type="ECO:0000313" key="3">
    <source>
        <dbReference type="WBParaSite" id="PDA_v2.g2872.t1"/>
    </source>
</evidence>
<evidence type="ECO:0000313" key="2">
    <source>
        <dbReference type="Proteomes" id="UP000887578"/>
    </source>
</evidence>
<feature type="region of interest" description="Disordered" evidence="1">
    <location>
        <begin position="81"/>
        <end position="146"/>
    </location>
</feature>
<protein>
    <submittedName>
        <fullName evidence="3">Uncharacterized protein</fullName>
    </submittedName>
</protein>
<dbReference type="AlphaFoldDB" id="A0A914QAY2"/>
<proteinExistence type="predicted"/>
<reference evidence="3" key="1">
    <citation type="submission" date="2022-11" db="UniProtKB">
        <authorList>
            <consortium name="WormBaseParasite"/>
        </authorList>
    </citation>
    <scope>IDENTIFICATION</scope>
</reference>
<dbReference type="WBParaSite" id="PDA_v2.g2872.t1">
    <property type="protein sequence ID" value="PDA_v2.g2872.t1"/>
    <property type="gene ID" value="PDA_v2.g2872"/>
</dbReference>
<sequence>MSSPELTIPQIYSQLITCKKNCIAFETNRRTAVQTLQRTLTGSAEYHQLLHNIDLYKKLLQVEYEKMYRLTKLVDDINAKAEKPLPLNKPPPKSKSSYNPSPIRIKVNPRPEIQLGPEAKKSKKEGKKEESDGFDDDWPGDKCANF</sequence>
<dbReference type="Proteomes" id="UP000887578">
    <property type="component" value="Unplaced"/>
</dbReference>
<accession>A0A914QAY2</accession>
<organism evidence="2 3">
    <name type="scientific">Panagrolaimus davidi</name>
    <dbReference type="NCBI Taxonomy" id="227884"/>
    <lineage>
        <taxon>Eukaryota</taxon>
        <taxon>Metazoa</taxon>
        <taxon>Ecdysozoa</taxon>
        <taxon>Nematoda</taxon>
        <taxon>Chromadorea</taxon>
        <taxon>Rhabditida</taxon>
        <taxon>Tylenchina</taxon>
        <taxon>Panagrolaimomorpha</taxon>
        <taxon>Panagrolaimoidea</taxon>
        <taxon>Panagrolaimidae</taxon>
        <taxon>Panagrolaimus</taxon>
    </lineage>
</organism>
<name>A0A914QAY2_9BILA</name>